<organism evidence="1 2">
    <name type="scientific">Dendrobium catenatum</name>
    <dbReference type="NCBI Taxonomy" id="906689"/>
    <lineage>
        <taxon>Eukaryota</taxon>
        <taxon>Viridiplantae</taxon>
        <taxon>Streptophyta</taxon>
        <taxon>Embryophyta</taxon>
        <taxon>Tracheophyta</taxon>
        <taxon>Spermatophyta</taxon>
        <taxon>Magnoliopsida</taxon>
        <taxon>Liliopsida</taxon>
        <taxon>Asparagales</taxon>
        <taxon>Orchidaceae</taxon>
        <taxon>Epidendroideae</taxon>
        <taxon>Malaxideae</taxon>
        <taxon>Dendrobiinae</taxon>
        <taxon>Dendrobium</taxon>
    </lineage>
</organism>
<gene>
    <name evidence="1" type="ORF">MA16_Dca017678</name>
</gene>
<keyword evidence="2" id="KW-1185">Reference proteome</keyword>
<dbReference type="Proteomes" id="UP000233837">
    <property type="component" value="Unassembled WGS sequence"/>
</dbReference>
<reference evidence="1 2" key="2">
    <citation type="journal article" date="2017" name="Nature">
        <title>The Apostasia genome and the evolution of orchids.</title>
        <authorList>
            <person name="Zhang G.Q."/>
            <person name="Liu K.W."/>
            <person name="Li Z."/>
            <person name="Lohaus R."/>
            <person name="Hsiao Y.Y."/>
            <person name="Niu S.C."/>
            <person name="Wang J.Y."/>
            <person name="Lin Y.C."/>
            <person name="Xu Q."/>
            <person name="Chen L.J."/>
            <person name="Yoshida K."/>
            <person name="Fujiwara S."/>
            <person name="Wang Z.W."/>
            <person name="Zhang Y.Q."/>
            <person name="Mitsuda N."/>
            <person name="Wang M."/>
            <person name="Liu G.H."/>
            <person name="Pecoraro L."/>
            <person name="Huang H.X."/>
            <person name="Xiao X.J."/>
            <person name="Lin M."/>
            <person name="Wu X.Y."/>
            <person name="Wu W.L."/>
            <person name="Chen Y.Y."/>
            <person name="Chang S.B."/>
            <person name="Sakamoto S."/>
            <person name="Ohme-Takagi M."/>
            <person name="Yagi M."/>
            <person name="Zeng S.J."/>
            <person name="Shen C.Y."/>
            <person name="Yeh C.M."/>
            <person name="Luo Y.B."/>
            <person name="Tsai W.C."/>
            <person name="Van de Peer Y."/>
            <person name="Liu Z.J."/>
        </authorList>
    </citation>
    <scope>NUCLEOTIDE SEQUENCE [LARGE SCALE GENOMIC DNA]</scope>
    <source>
        <tissue evidence="1">The whole plant</tissue>
    </source>
</reference>
<reference evidence="1 2" key="1">
    <citation type="journal article" date="2016" name="Sci. Rep.">
        <title>The Dendrobium catenatum Lindl. genome sequence provides insights into polysaccharide synthase, floral development and adaptive evolution.</title>
        <authorList>
            <person name="Zhang G.Q."/>
            <person name="Xu Q."/>
            <person name="Bian C."/>
            <person name="Tsai W.C."/>
            <person name="Yeh C.M."/>
            <person name="Liu K.W."/>
            <person name="Yoshida K."/>
            <person name="Zhang L.S."/>
            <person name="Chang S.B."/>
            <person name="Chen F."/>
            <person name="Shi Y."/>
            <person name="Su Y.Y."/>
            <person name="Zhang Y.Q."/>
            <person name="Chen L.J."/>
            <person name="Yin Y."/>
            <person name="Lin M."/>
            <person name="Huang H."/>
            <person name="Deng H."/>
            <person name="Wang Z.W."/>
            <person name="Zhu S.L."/>
            <person name="Zhao X."/>
            <person name="Deng C."/>
            <person name="Niu S.C."/>
            <person name="Huang J."/>
            <person name="Wang M."/>
            <person name="Liu G.H."/>
            <person name="Yang H.J."/>
            <person name="Xiao X.J."/>
            <person name="Hsiao Y.Y."/>
            <person name="Wu W.L."/>
            <person name="Chen Y.Y."/>
            <person name="Mitsuda N."/>
            <person name="Ohme-Takagi M."/>
            <person name="Luo Y.B."/>
            <person name="Van de Peer Y."/>
            <person name="Liu Z.J."/>
        </authorList>
    </citation>
    <scope>NUCLEOTIDE SEQUENCE [LARGE SCALE GENOMIC DNA]</scope>
    <source>
        <tissue evidence="1">The whole plant</tissue>
    </source>
</reference>
<protein>
    <submittedName>
        <fullName evidence="1">Uncharacterized protein</fullName>
    </submittedName>
</protein>
<proteinExistence type="predicted"/>
<evidence type="ECO:0000313" key="2">
    <source>
        <dbReference type="Proteomes" id="UP000233837"/>
    </source>
</evidence>
<name>A0A2I0XAC4_9ASPA</name>
<accession>A0A2I0XAC4</accession>
<sequence>MQPPSSSSTSRHCRLQPTTFTRASDLPLFHPFQIASCPSPCSTSSHQASCTQTRPNLQASRLHTKVPISCPGHKTHEANSHSSVSVSNTLCRILGLP</sequence>
<dbReference type="AlphaFoldDB" id="A0A2I0XAC4"/>
<evidence type="ECO:0000313" key="1">
    <source>
        <dbReference type="EMBL" id="PKU84851.1"/>
    </source>
</evidence>
<dbReference type="EMBL" id="KZ502026">
    <property type="protein sequence ID" value="PKU84851.1"/>
    <property type="molecule type" value="Genomic_DNA"/>
</dbReference>